<accession>A0AAW9CC22</accession>
<proteinExistence type="predicted"/>
<reference evidence="1" key="1">
    <citation type="journal article" date="2023" name="J Glob Antimicrob Resist">
        <title>Emergence of NDM-1 and KPC-3 carbapenemases in Kluyvera cryocrescens: Investigating genetic heterogeneity and acquisition routes of blaNDM-1 in Enterobacterales species in Portugal.</title>
        <authorList>
            <person name="Loiodice M."/>
            <person name="Ribeiro M."/>
            <person name="Peixe L."/>
            <person name="Novais A."/>
        </authorList>
    </citation>
    <scope>NUCLEOTIDE SEQUENCE</scope>
    <source>
        <strain evidence="1">K629</strain>
    </source>
</reference>
<evidence type="ECO:0008006" key="3">
    <source>
        <dbReference type="Google" id="ProtNLM"/>
    </source>
</evidence>
<organism evidence="1 2">
    <name type="scientific">Kluyvera cryocrescens</name>
    <name type="common">Kluyvera citrophila</name>
    <dbReference type="NCBI Taxonomy" id="580"/>
    <lineage>
        <taxon>Bacteria</taxon>
        <taxon>Pseudomonadati</taxon>
        <taxon>Pseudomonadota</taxon>
        <taxon>Gammaproteobacteria</taxon>
        <taxon>Enterobacterales</taxon>
        <taxon>Enterobacteriaceae</taxon>
        <taxon>Kluyvera</taxon>
    </lineage>
</organism>
<name>A0AAW9CC22_KLUCR</name>
<evidence type="ECO:0000313" key="1">
    <source>
        <dbReference type="EMBL" id="MDW3779023.1"/>
    </source>
</evidence>
<sequence length="60" mass="6447">MVHGLADAACRVQQAQAVLSIWLENTSNHSEANLVASLITILEGVDEAIDKADEESIDKI</sequence>
<gene>
    <name evidence="1" type="ORF">QWU01_19655</name>
</gene>
<dbReference type="AlphaFoldDB" id="A0AAW9CC22"/>
<comment type="caution">
    <text evidence="1">The sequence shown here is derived from an EMBL/GenBank/DDBJ whole genome shotgun (WGS) entry which is preliminary data.</text>
</comment>
<dbReference type="Proteomes" id="UP001276300">
    <property type="component" value="Unassembled WGS sequence"/>
</dbReference>
<dbReference type="RefSeq" id="WP_318243030.1">
    <property type="nucleotide sequence ID" value="NZ_JAUEQX010000018.1"/>
</dbReference>
<dbReference type="EMBL" id="JAUEQX010000018">
    <property type="protein sequence ID" value="MDW3779023.1"/>
    <property type="molecule type" value="Genomic_DNA"/>
</dbReference>
<protein>
    <recommendedName>
        <fullName evidence="3">Prophage protein</fullName>
    </recommendedName>
</protein>
<evidence type="ECO:0000313" key="2">
    <source>
        <dbReference type="Proteomes" id="UP001276300"/>
    </source>
</evidence>